<dbReference type="InterPro" id="IPR010920">
    <property type="entry name" value="LSM_dom_sf"/>
</dbReference>
<evidence type="ECO:0000259" key="13">
    <source>
        <dbReference type="PROSITE" id="PS52002"/>
    </source>
</evidence>
<dbReference type="InterPro" id="IPR027141">
    <property type="entry name" value="LSm4/Sm_D1/D3"/>
</dbReference>
<dbReference type="SUPFAM" id="SSF50182">
    <property type="entry name" value="Sm-like ribonucleoproteins"/>
    <property type="match status" value="1"/>
</dbReference>
<evidence type="ECO:0000256" key="10">
    <source>
        <dbReference type="ARBA" id="ARBA00023274"/>
    </source>
</evidence>
<comment type="subcellular location">
    <subcellularLocation>
        <location evidence="2">Cytoplasm</location>
        <location evidence="2">Cytosol</location>
    </subcellularLocation>
    <subcellularLocation>
        <location evidence="1">Nucleus</location>
    </subcellularLocation>
</comment>
<dbReference type="Gene3D" id="2.30.30.100">
    <property type="match status" value="1"/>
</dbReference>
<keyword evidence="6" id="KW-0507">mRNA processing</keyword>
<evidence type="ECO:0000256" key="5">
    <source>
        <dbReference type="ARBA" id="ARBA00022490"/>
    </source>
</evidence>
<evidence type="ECO:0000313" key="15">
    <source>
        <dbReference type="Proteomes" id="UP001142055"/>
    </source>
</evidence>
<proteinExistence type="inferred from homology"/>
<evidence type="ECO:0000256" key="9">
    <source>
        <dbReference type="ARBA" id="ARBA00023242"/>
    </source>
</evidence>
<sequence length="283" mass="31848">MFSLHSLRPYSAIFAQYMRSKFFVISKEYSRIDNRRQLTLRYKSSQSINDNIVKVTFVIDNGQRLIGTGEIGDNLLEVVVKNELDLDGFGTCEGELACCSCHVILKKSDFDQLPNQISESECDLLELVPVLHETSRLGCQVRLSKEMQKDGFEIQITKMSIGVPIKILHEAEGHIITCETNTGEVYRGKLVEAEDNMNCQMSNITVTYRDGRVAQLENVFIRGSKIRFLILPDMLKNAPMFKKMTAKGNSANAAGRGKSAILRAQVARGRGRSVVQRSAIHRR</sequence>
<dbReference type="AlphaFoldDB" id="A0A9Q0M1D9"/>
<evidence type="ECO:0000256" key="2">
    <source>
        <dbReference type="ARBA" id="ARBA00004514"/>
    </source>
</evidence>
<name>A0A9Q0M1D9_BLOTA</name>
<dbReference type="InterPro" id="IPR034099">
    <property type="entry name" value="SmD3"/>
</dbReference>
<feature type="domain" description="Sm" evidence="13">
    <location>
        <begin position="163"/>
        <end position="235"/>
    </location>
</feature>
<dbReference type="GO" id="GO:0051536">
    <property type="term" value="F:iron-sulfur cluster binding"/>
    <property type="evidence" value="ECO:0007669"/>
    <property type="project" value="InterPro"/>
</dbReference>
<dbReference type="GO" id="GO:0005829">
    <property type="term" value="C:cytosol"/>
    <property type="evidence" value="ECO:0007669"/>
    <property type="project" value="UniProtKB-SubCell"/>
</dbReference>
<evidence type="ECO:0000256" key="12">
    <source>
        <dbReference type="ARBA" id="ARBA00058057"/>
    </source>
</evidence>
<gene>
    <name evidence="14" type="ORF">RDWZM_008271</name>
</gene>
<dbReference type="InterPro" id="IPR001163">
    <property type="entry name" value="Sm_dom_euk/arc"/>
</dbReference>
<keyword evidence="15" id="KW-1185">Reference proteome</keyword>
<comment type="caution">
    <text evidence="14">The sequence shown here is derived from an EMBL/GenBank/DDBJ whole genome shotgun (WGS) entry which is preliminary data.</text>
</comment>
<evidence type="ECO:0000256" key="1">
    <source>
        <dbReference type="ARBA" id="ARBA00004123"/>
    </source>
</evidence>
<comment type="similarity">
    <text evidence="3">Belongs to the snRNP core protein family.</text>
</comment>
<organism evidence="14 15">
    <name type="scientific">Blomia tropicalis</name>
    <name type="common">Mite</name>
    <dbReference type="NCBI Taxonomy" id="40697"/>
    <lineage>
        <taxon>Eukaryota</taxon>
        <taxon>Metazoa</taxon>
        <taxon>Ecdysozoa</taxon>
        <taxon>Arthropoda</taxon>
        <taxon>Chelicerata</taxon>
        <taxon>Arachnida</taxon>
        <taxon>Acari</taxon>
        <taxon>Acariformes</taxon>
        <taxon>Sarcoptiformes</taxon>
        <taxon>Astigmata</taxon>
        <taxon>Glycyphagoidea</taxon>
        <taxon>Echimyopodidae</taxon>
        <taxon>Blomia</taxon>
    </lineage>
</organism>
<evidence type="ECO:0000256" key="7">
    <source>
        <dbReference type="ARBA" id="ARBA00022728"/>
    </source>
</evidence>
<dbReference type="GO" id="GO:0003723">
    <property type="term" value="F:RNA binding"/>
    <property type="evidence" value="ECO:0007669"/>
    <property type="project" value="InterPro"/>
</dbReference>
<dbReference type="Proteomes" id="UP001142055">
    <property type="component" value="Chromosome 3"/>
</dbReference>
<dbReference type="InterPro" id="IPR036010">
    <property type="entry name" value="2Fe-2S_ferredoxin-like_sf"/>
</dbReference>
<dbReference type="FunFam" id="2.30.30.100:FF:000002">
    <property type="entry name" value="Small nuclear ribonucleoprotein Sm D3"/>
    <property type="match status" value="1"/>
</dbReference>
<evidence type="ECO:0000256" key="3">
    <source>
        <dbReference type="ARBA" id="ARBA00008146"/>
    </source>
</evidence>
<comment type="function">
    <text evidence="12">Plays a role in pre-mRNA splicing as a core component of the spliceosomal U1, U2, U4 and U5 small nuclear ribonucleoproteins (snRNPs), the building blocks of the spliceosome.</text>
</comment>
<keyword evidence="8" id="KW-0508">mRNA splicing</keyword>
<accession>A0A9Q0M1D9</accession>
<dbReference type="EMBL" id="JAPWDV010000003">
    <property type="protein sequence ID" value="KAJ6217114.1"/>
    <property type="molecule type" value="Genomic_DNA"/>
</dbReference>
<dbReference type="Gene3D" id="3.10.20.30">
    <property type="match status" value="1"/>
</dbReference>
<protein>
    <recommendedName>
        <fullName evidence="4">Small nuclear ribonucleoprotein Sm D3</fullName>
    </recommendedName>
    <alternativeName>
        <fullName evidence="11">snRNP core protein D3</fullName>
    </alternativeName>
</protein>
<dbReference type="SMART" id="SM00651">
    <property type="entry name" value="Sm"/>
    <property type="match status" value="1"/>
</dbReference>
<keyword evidence="7" id="KW-0747">Spliceosome</keyword>
<dbReference type="InterPro" id="IPR047575">
    <property type="entry name" value="Sm"/>
</dbReference>
<dbReference type="Pfam" id="PF01423">
    <property type="entry name" value="LSM"/>
    <property type="match status" value="1"/>
</dbReference>
<evidence type="ECO:0000256" key="8">
    <source>
        <dbReference type="ARBA" id="ARBA00023187"/>
    </source>
</evidence>
<keyword evidence="10" id="KW-0687">Ribonucleoprotein</keyword>
<dbReference type="PANTHER" id="PTHR23338">
    <property type="entry name" value="SMALL NUCLEAR RIBONUCLEOPROTEIN SM"/>
    <property type="match status" value="1"/>
</dbReference>
<dbReference type="InterPro" id="IPR012675">
    <property type="entry name" value="Beta-grasp_dom_sf"/>
</dbReference>
<evidence type="ECO:0000256" key="6">
    <source>
        <dbReference type="ARBA" id="ARBA00022664"/>
    </source>
</evidence>
<dbReference type="PROSITE" id="PS52002">
    <property type="entry name" value="SM"/>
    <property type="match status" value="1"/>
</dbReference>
<dbReference type="GO" id="GO:0005681">
    <property type="term" value="C:spliceosomal complex"/>
    <property type="evidence" value="ECO:0007669"/>
    <property type="project" value="UniProtKB-KW"/>
</dbReference>
<keyword evidence="9" id="KW-0539">Nucleus</keyword>
<dbReference type="SUPFAM" id="SSF54292">
    <property type="entry name" value="2Fe-2S ferredoxin-like"/>
    <property type="match status" value="1"/>
</dbReference>
<evidence type="ECO:0000256" key="4">
    <source>
        <dbReference type="ARBA" id="ARBA00020160"/>
    </source>
</evidence>
<reference evidence="14" key="1">
    <citation type="submission" date="2022-12" db="EMBL/GenBank/DDBJ databases">
        <title>Genome assemblies of Blomia tropicalis.</title>
        <authorList>
            <person name="Cui Y."/>
        </authorList>
    </citation>
    <scope>NUCLEOTIDE SEQUENCE</scope>
    <source>
        <tissue evidence="14">Adult mites</tissue>
    </source>
</reference>
<dbReference type="GO" id="GO:0000387">
    <property type="term" value="P:spliceosomal snRNP assembly"/>
    <property type="evidence" value="ECO:0007669"/>
    <property type="project" value="InterPro"/>
</dbReference>
<evidence type="ECO:0000256" key="11">
    <source>
        <dbReference type="ARBA" id="ARBA00033126"/>
    </source>
</evidence>
<dbReference type="CDD" id="cd01721">
    <property type="entry name" value="Sm_D3"/>
    <property type="match status" value="1"/>
</dbReference>
<evidence type="ECO:0000313" key="14">
    <source>
        <dbReference type="EMBL" id="KAJ6217114.1"/>
    </source>
</evidence>
<keyword evidence="5" id="KW-0963">Cytoplasm</keyword>